<dbReference type="InterPro" id="IPR038450">
    <property type="entry name" value="PSII_Psb27_sf"/>
</dbReference>
<dbReference type="AlphaFoldDB" id="A0A7S3ZPN6"/>
<evidence type="ECO:0008006" key="2">
    <source>
        <dbReference type="Google" id="ProtNLM"/>
    </source>
</evidence>
<gene>
    <name evidence="1" type="ORF">PCAL00307_LOCUS5419</name>
</gene>
<dbReference type="EMBL" id="HBIW01006504">
    <property type="protein sequence ID" value="CAE0689984.1"/>
    <property type="molecule type" value="Transcribed_RNA"/>
</dbReference>
<reference evidence="1" key="1">
    <citation type="submission" date="2021-01" db="EMBL/GenBank/DDBJ databases">
        <authorList>
            <person name="Corre E."/>
            <person name="Pelletier E."/>
            <person name="Niang G."/>
            <person name="Scheremetjew M."/>
            <person name="Finn R."/>
            <person name="Kale V."/>
            <person name="Holt S."/>
            <person name="Cochrane G."/>
            <person name="Meng A."/>
            <person name="Brown T."/>
            <person name="Cohen L."/>
        </authorList>
    </citation>
    <scope>NUCLEOTIDE SEQUENCE</scope>
    <source>
        <strain evidence="1">CCMP1756</strain>
    </source>
</reference>
<dbReference type="PANTHER" id="PTHR34041:SF1">
    <property type="entry name" value="PHOTOSYSTEM II REPAIR PROTEIN PSB27-H1, CHLOROPLASTIC"/>
    <property type="match status" value="1"/>
</dbReference>
<organism evidence="1">
    <name type="scientific">Pelagomonas calceolata</name>
    <dbReference type="NCBI Taxonomy" id="35677"/>
    <lineage>
        <taxon>Eukaryota</taxon>
        <taxon>Sar</taxon>
        <taxon>Stramenopiles</taxon>
        <taxon>Ochrophyta</taxon>
        <taxon>Pelagophyceae</taxon>
        <taxon>Pelagomonadales</taxon>
        <taxon>Pelagomonadaceae</taxon>
        <taxon>Pelagomonas</taxon>
    </lineage>
</organism>
<dbReference type="GO" id="GO:0010207">
    <property type="term" value="P:photosystem II assembly"/>
    <property type="evidence" value="ECO:0007669"/>
    <property type="project" value="InterPro"/>
</dbReference>
<sequence length="134" mass="15141">MPAFADDAPAAPPAEAEAPAPVEFPKDWGITSDYYTDAAKVVAHMRLATSLEKGAPNMEMIALNCKKEMIDFVSFYRRFTNVSGKQSFSTLYTAINVLAGHYTSYGPKFPVPEKRRKRLFQEYAEVEKNIKKRR</sequence>
<protein>
    <recommendedName>
        <fullName evidence="2">Photosystem II lipoprotein Psb27</fullName>
    </recommendedName>
</protein>
<accession>A0A7S3ZPN6</accession>
<dbReference type="HAMAP" id="MF_01481">
    <property type="entry name" value="PSII_Psb27"/>
    <property type="match status" value="1"/>
</dbReference>
<dbReference type="GO" id="GO:0010206">
    <property type="term" value="P:photosystem II repair"/>
    <property type="evidence" value="ECO:0007669"/>
    <property type="project" value="InterPro"/>
</dbReference>
<dbReference type="Pfam" id="PF13326">
    <property type="entry name" value="PSII_Pbs27"/>
    <property type="match status" value="1"/>
</dbReference>
<dbReference type="Gene3D" id="1.20.58.810">
    <property type="entry name" value="Photosystem II Pbs27"/>
    <property type="match status" value="1"/>
</dbReference>
<dbReference type="InterPro" id="IPR025585">
    <property type="entry name" value="PSII_Psb27"/>
</dbReference>
<dbReference type="GO" id="GO:0009523">
    <property type="term" value="C:photosystem II"/>
    <property type="evidence" value="ECO:0007669"/>
    <property type="project" value="InterPro"/>
</dbReference>
<evidence type="ECO:0000313" key="1">
    <source>
        <dbReference type="EMBL" id="CAE0689984.1"/>
    </source>
</evidence>
<proteinExistence type="inferred from homology"/>
<name>A0A7S3ZPN6_9STRA</name>
<dbReference type="PANTHER" id="PTHR34041">
    <property type="entry name" value="PHOTOSYSTEM II REPAIR PROTEIN PSB27-H1, CHLOROPLASTIC"/>
    <property type="match status" value="1"/>
</dbReference>